<dbReference type="GO" id="GO:0000723">
    <property type="term" value="P:telomere maintenance"/>
    <property type="evidence" value="ECO:0007669"/>
    <property type="project" value="InterPro"/>
</dbReference>
<dbReference type="PROSITE" id="PS50878">
    <property type="entry name" value="RT_POL"/>
    <property type="match status" value="1"/>
</dbReference>
<dbReference type="Pfam" id="PF00078">
    <property type="entry name" value="RVT_1"/>
    <property type="match status" value="1"/>
</dbReference>
<dbReference type="InterPro" id="IPR000477">
    <property type="entry name" value="RT_dom"/>
</dbReference>
<dbReference type="InterPro" id="IPR003545">
    <property type="entry name" value="Telomerase_RT"/>
</dbReference>
<accession>A0A6C2C7H8</accession>
<dbReference type="PANTHER" id="PTHR34047">
    <property type="entry name" value="NUCLEAR INTRON MATURASE 1, MITOCHONDRIAL-RELATED"/>
    <property type="match status" value="1"/>
</dbReference>
<dbReference type="InterPro" id="IPR051083">
    <property type="entry name" value="GrpII_Intron_Splice-Mob/Def"/>
</dbReference>
<dbReference type="InterPro" id="IPR043502">
    <property type="entry name" value="DNA/RNA_pol_sf"/>
</dbReference>
<evidence type="ECO:0000313" key="2">
    <source>
        <dbReference type="EMBL" id="TYC49980.1"/>
    </source>
</evidence>
<evidence type="ECO:0000259" key="1">
    <source>
        <dbReference type="PROSITE" id="PS50878"/>
    </source>
</evidence>
<proteinExistence type="predicted"/>
<dbReference type="Proteomes" id="UP000371977">
    <property type="component" value="Unassembled WGS sequence"/>
</dbReference>
<dbReference type="GO" id="GO:0003720">
    <property type="term" value="F:telomerase activity"/>
    <property type="evidence" value="ECO:0007669"/>
    <property type="project" value="InterPro"/>
</dbReference>
<keyword evidence="3" id="KW-1185">Reference proteome</keyword>
<dbReference type="EMBL" id="SDGZ01000012">
    <property type="protein sequence ID" value="TYC49980.1"/>
    <property type="molecule type" value="Genomic_DNA"/>
</dbReference>
<comment type="caution">
    <text evidence="2">The sequence shown here is derived from an EMBL/GenBank/DDBJ whole genome shotgun (WGS) entry which is preliminary data.</text>
</comment>
<dbReference type="SUPFAM" id="SSF56672">
    <property type="entry name" value="DNA/RNA polymerases"/>
    <property type="match status" value="1"/>
</dbReference>
<dbReference type="AlphaFoldDB" id="A0A6C2C7H8"/>
<gene>
    <name evidence="2" type="ORF">ESZ50_04105</name>
</gene>
<organism evidence="2 3">
    <name type="scientific">Weissella muntiaci</name>
    <dbReference type="NCBI Taxonomy" id="2508881"/>
    <lineage>
        <taxon>Bacteria</taxon>
        <taxon>Bacillati</taxon>
        <taxon>Bacillota</taxon>
        <taxon>Bacilli</taxon>
        <taxon>Lactobacillales</taxon>
        <taxon>Lactobacillaceae</taxon>
        <taxon>Weissella</taxon>
    </lineage>
</organism>
<dbReference type="PANTHER" id="PTHR34047:SF8">
    <property type="entry name" value="PROTEIN YKFC"/>
    <property type="match status" value="1"/>
</dbReference>
<name>A0A6C2C7H8_9LACO</name>
<feature type="domain" description="Reverse transcriptase" evidence="1">
    <location>
        <begin position="43"/>
        <end position="347"/>
    </location>
</feature>
<sequence length="513" mass="60702">MKGEDMIDESRIDEYYLSQNNFWHFDFRIPKRLMGKYISYIQSPKNIANYRFYPFIRYYKVLKKNDGEKIHIKKRPITVASHHDGIIYKYYGEILSLKYEEFLSTRDLNDTVTAYMKSDAKVNRSNTYSAKEVFKTISDYKDAYIIKGDFKGFFDNLDWMVLRSQVSTILGTAGLTDDWESVLKSLTDYRVVEDEYLRKIMINELSPNGARFKNRKALGDFVKKRKKISHRRIFKHNVKGIPQGTALSAILANVYMLEFDQSMMRLMKDLNGMYRRYSDDFIIILPRNGMDDSKISIISDEIINMSESMLGLTIEKSKTRLLYYNGTEMEDVKLKRRTTLSYLGYQFDGLTISLRSKSIYKFVYRGKKATNYVIRDEHDIKKVSTLSIREIDEMPIYKYKYNEVYGLYRVLIQGEEADHRRKLYREVKSRLLTSKKFYVKNKNVSKYLVHRVEKQRNLLEFHGTFMDYAVRSDRIMGEIGNGTKSVILKQTLRVIGKNQRRLAEAREKINAWD</sequence>
<protein>
    <recommendedName>
        <fullName evidence="1">Reverse transcriptase domain-containing protein</fullName>
    </recommendedName>
</protein>
<dbReference type="GO" id="GO:0003677">
    <property type="term" value="F:DNA binding"/>
    <property type="evidence" value="ECO:0007669"/>
    <property type="project" value="InterPro"/>
</dbReference>
<reference evidence="2 3" key="1">
    <citation type="submission" date="2019-01" db="EMBL/GenBank/DDBJ databases">
        <title>Weissella sp. nov., a novel lactic acid bacterium isolated from animal feces.</title>
        <authorList>
            <person name="Wang L.-T."/>
        </authorList>
    </citation>
    <scope>NUCLEOTIDE SEQUENCE [LARGE SCALE GENOMIC DNA]</scope>
    <source>
        <strain evidence="2 3">8H-2</strain>
    </source>
</reference>
<dbReference type="OrthoDB" id="9793236at2"/>
<dbReference type="PRINTS" id="PR01365">
    <property type="entry name" value="TELOMERASERT"/>
</dbReference>
<evidence type="ECO:0000313" key="3">
    <source>
        <dbReference type="Proteomes" id="UP000371977"/>
    </source>
</evidence>